<dbReference type="PANTHER" id="PTHR46910:SF39">
    <property type="entry name" value="ZN(II)2CYS6 TRANSCRIPTION FACTOR (EUROFUNG)"/>
    <property type="match status" value="1"/>
</dbReference>
<dbReference type="SUPFAM" id="SSF57701">
    <property type="entry name" value="Zn2/Cys6 DNA-binding domain"/>
    <property type="match status" value="1"/>
</dbReference>
<dbReference type="CDD" id="cd00067">
    <property type="entry name" value="GAL4"/>
    <property type="match status" value="1"/>
</dbReference>
<dbReference type="AlphaFoldDB" id="M3IKE0"/>
<proteinExistence type="predicted"/>
<protein>
    <recommendedName>
        <fullName evidence="4">Zn(2)-C6 fungal-type domain-containing protein</fullName>
    </recommendedName>
</protein>
<organism evidence="5 6">
    <name type="scientific">Candida maltosa (strain Xu316)</name>
    <name type="common">Yeast</name>
    <dbReference type="NCBI Taxonomy" id="1245528"/>
    <lineage>
        <taxon>Eukaryota</taxon>
        <taxon>Fungi</taxon>
        <taxon>Dikarya</taxon>
        <taxon>Ascomycota</taxon>
        <taxon>Saccharomycotina</taxon>
        <taxon>Pichiomycetes</taxon>
        <taxon>Debaryomycetaceae</taxon>
        <taxon>Candida/Lodderomyces clade</taxon>
        <taxon>Candida</taxon>
    </lineage>
</organism>
<dbReference type="PROSITE" id="PS00463">
    <property type="entry name" value="ZN2_CY6_FUNGAL_1"/>
    <property type="match status" value="1"/>
</dbReference>
<dbReference type="Pfam" id="PF00172">
    <property type="entry name" value="Zn_clus"/>
    <property type="match status" value="1"/>
</dbReference>
<evidence type="ECO:0000259" key="4">
    <source>
        <dbReference type="PROSITE" id="PS50048"/>
    </source>
</evidence>
<evidence type="ECO:0000313" key="5">
    <source>
        <dbReference type="EMBL" id="EMG46876.1"/>
    </source>
</evidence>
<feature type="domain" description="Zn(2)-C6 fungal-type" evidence="4">
    <location>
        <begin position="23"/>
        <end position="55"/>
    </location>
</feature>
<dbReference type="GO" id="GO:0000981">
    <property type="term" value="F:DNA-binding transcription factor activity, RNA polymerase II-specific"/>
    <property type="evidence" value="ECO:0007669"/>
    <property type="project" value="InterPro"/>
</dbReference>
<keyword evidence="1" id="KW-0479">Metal-binding</keyword>
<dbReference type="Gene3D" id="4.10.240.10">
    <property type="entry name" value="Zn(2)-C6 fungal-type DNA-binding domain"/>
    <property type="match status" value="1"/>
</dbReference>
<evidence type="ECO:0000256" key="1">
    <source>
        <dbReference type="ARBA" id="ARBA00022723"/>
    </source>
</evidence>
<dbReference type="GO" id="GO:0003677">
    <property type="term" value="F:DNA binding"/>
    <property type="evidence" value="ECO:0007669"/>
    <property type="project" value="InterPro"/>
</dbReference>
<comment type="caution">
    <text evidence="5">The sequence shown here is derived from an EMBL/GenBank/DDBJ whole genome shotgun (WGS) entry which is preliminary data.</text>
</comment>
<dbReference type="HOGENOM" id="CLU_006926_1_1_1"/>
<sequence length="427" mass="49940">MSHNIKQIQKPKPLKIYGRSHYACTRCKLSKLKCSGEKPACSNCKNINKSDECIYPSKDRKIVIMESDLNKLHEKVQELENTIEVLQKHDIDTPNNNFNLKFCQFFFENTFENFEIQLYLLKKCLNNMPEKSYSLILIEKVYCTYNQEFYLIDLNEVNQLVDKVYELAHQFSNQLEINIEITQMSLCYFFILIAFGEQLLNISSNITGSTEELINSYPGIEYYQYAEHLFRLTRRNNDMTFVQCAILLGLYSANLARYTTVGNYFGVAARSAVSQGYHRHREHSSQCSSASEQVKATNEKIKRLWWTVFVIDTTWCTKTVHFQYTDTDVNLPCENIYDLGDFFDLNTLELNVHLTKYVAKFIRLIFGPNIRTFSINYINTDDFNQNQQLKNIKLGQFIITIPPINHPHNQTIININPRFKSNHSSEL</sequence>
<dbReference type="Proteomes" id="UP000011777">
    <property type="component" value="Unassembled WGS sequence"/>
</dbReference>
<dbReference type="eggNOG" id="ENOG502RZ2S">
    <property type="taxonomic scope" value="Eukaryota"/>
</dbReference>
<keyword evidence="3" id="KW-0175">Coiled coil</keyword>
<dbReference type="InterPro" id="IPR007219">
    <property type="entry name" value="XnlR_reg_dom"/>
</dbReference>
<dbReference type="CDD" id="cd12148">
    <property type="entry name" value="fungal_TF_MHR"/>
    <property type="match status" value="1"/>
</dbReference>
<dbReference type="SMART" id="SM00906">
    <property type="entry name" value="Fungal_trans"/>
    <property type="match status" value="1"/>
</dbReference>
<dbReference type="GO" id="GO:0008270">
    <property type="term" value="F:zinc ion binding"/>
    <property type="evidence" value="ECO:0007669"/>
    <property type="project" value="InterPro"/>
</dbReference>
<keyword evidence="6" id="KW-1185">Reference proteome</keyword>
<dbReference type="SMART" id="SM00066">
    <property type="entry name" value="GAL4"/>
    <property type="match status" value="1"/>
</dbReference>
<accession>M3IKE0</accession>
<name>M3IKE0_CANMX</name>
<evidence type="ECO:0000313" key="6">
    <source>
        <dbReference type="Proteomes" id="UP000011777"/>
    </source>
</evidence>
<dbReference type="STRING" id="1245528.M3IKE0"/>
<dbReference type="GO" id="GO:0006351">
    <property type="term" value="P:DNA-templated transcription"/>
    <property type="evidence" value="ECO:0007669"/>
    <property type="project" value="InterPro"/>
</dbReference>
<evidence type="ECO:0000256" key="3">
    <source>
        <dbReference type="SAM" id="Coils"/>
    </source>
</evidence>
<dbReference type="EMBL" id="AOGT01001844">
    <property type="protein sequence ID" value="EMG46876.1"/>
    <property type="molecule type" value="Genomic_DNA"/>
</dbReference>
<dbReference type="InterPro" id="IPR036864">
    <property type="entry name" value="Zn2-C6_fun-type_DNA-bd_sf"/>
</dbReference>
<dbReference type="PROSITE" id="PS50048">
    <property type="entry name" value="ZN2_CY6_FUNGAL_2"/>
    <property type="match status" value="1"/>
</dbReference>
<dbReference type="InterPro" id="IPR050987">
    <property type="entry name" value="AtrR-like"/>
</dbReference>
<dbReference type="PANTHER" id="PTHR46910">
    <property type="entry name" value="TRANSCRIPTION FACTOR PDR1"/>
    <property type="match status" value="1"/>
</dbReference>
<feature type="coiled-coil region" evidence="3">
    <location>
        <begin position="62"/>
        <end position="89"/>
    </location>
</feature>
<reference evidence="5 6" key="1">
    <citation type="submission" date="2013-02" db="EMBL/GenBank/DDBJ databases">
        <title>Genome sequence of Candida maltosa Xu316, a potential industrial strain for xylitol and ethanol production.</title>
        <authorList>
            <person name="Yu J."/>
            <person name="Wang Q."/>
            <person name="Geng X."/>
            <person name="Bao W."/>
            <person name="He P."/>
            <person name="Cai J."/>
        </authorList>
    </citation>
    <scope>NUCLEOTIDE SEQUENCE [LARGE SCALE GENOMIC DNA]</scope>
    <source>
        <strain evidence="6">Xu316</strain>
    </source>
</reference>
<dbReference type="Pfam" id="PF04082">
    <property type="entry name" value="Fungal_trans"/>
    <property type="match status" value="1"/>
</dbReference>
<dbReference type="OrthoDB" id="3266505at2759"/>
<dbReference type="InterPro" id="IPR001138">
    <property type="entry name" value="Zn2Cys6_DnaBD"/>
</dbReference>
<evidence type="ECO:0000256" key="2">
    <source>
        <dbReference type="ARBA" id="ARBA00023242"/>
    </source>
</evidence>
<gene>
    <name evidence="5" type="ORF">G210_2856</name>
</gene>
<keyword evidence="2" id="KW-0539">Nucleus</keyword>